<dbReference type="InterPro" id="IPR001128">
    <property type="entry name" value="Cyt_P450"/>
</dbReference>
<accession>A0A8T9CHG4</accession>
<dbReference type="InterPro" id="IPR036396">
    <property type="entry name" value="Cyt_P450_sf"/>
</dbReference>
<organism evidence="7 8">
    <name type="scientific">Lachnellula suecica</name>
    <dbReference type="NCBI Taxonomy" id="602035"/>
    <lineage>
        <taxon>Eukaryota</taxon>
        <taxon>Fungi</taxon>
        <taxon>Dikarya</taxon>
        <taxon>Ascomycota</taxon>
        <taxon>Pezizomycotina</taxon>
        <taxon>Leotiomycetes</taxon>
        <taxon>Helotiales</taxon>
        <taxon>Lachnaceae</taxon>
        <taxon>Lachnellula</taxon>
    </lineage>
</organism>
<dbReference type="InterPro" id="IPR002401">
    <property type="entry name" value="Cyt_P450_E_grp-I"/>
</dbReference>
<evidence type="ECO:0000313" key="8">
    <source>
        <dbReference type="Proteomes" id="UP000469558"/>
    </source>
</evidence>
<keyword evidence="4 6" id="KW-0479">Metal-binding</keyword>
<comment type="cofactor">
    <cofactor evidence="1 6">
        <name>heme</name>
        <dbReference type="ChEBI" id="CHEBI:30413"/>
    </cofactor>
</comment>
<dbReference type="Proteomes" id="UP000469558">
    <property type="component" value="Unassembled WGS sequence"/>
</dbReference>
<evidence type="ECO:0000256" key="5">
    <source>
        <dbReference type="ARBA" id="ARBA00023004"/>
    </source>
</evidence>
<keyword evidence="8" id="KW-1185">Reference proteome</keyword>
<dbReference type="Pfam" id="PF00067">
    <property type="entry name" value="p450"/>
    <property type="match status" value="1"/>
</dbReference>
<comment type="similarity">
    <text evidence="2">Belongs to the cytochrome P450 family.</text>
</comment>
<protein>
    <submittedName>
        <fullName evidence="7">Cytochrome P450 monooxygenase aclL</fullName>
    </submittedName>
</protein>
<dbReference type="GO" id="GO:0020037">
    <property type="term" value="F:heme binding"/>
    <property type="evidence" value="ECO:0007669"/>
    <property type="project" value="InterPro"/>
</dbReference>
<evidence type="ECO:0000256" key="1">
    <source>
        <dbReference type="ARBA" id="ARBA00001971"/>
    </source>
</evidence>
<name>A0A8T9CHG4_9HELO</name>
<comment type="caution">
    <text evidence="7">The sequence shown here is derived from an EMBL/GenBank/DDBJ whole genome shotgun (WGS) entry which is preliminary data.</text>
</comment>
<feature type="binding site" description="axial binding residue" evidence="6">
    <location>
        <position position="349"/>
    </location>
    <ligand>
        <name>heme</name>
        <dbReference type="ChEBI" id="CHEBI:30413"/>
    </ligand>
    <ligandPart>
        <name>Fe</name>
        <dbReference type="ChEBI" id="CHEBI:18248"/>
    </ligandPart>
</feature>
<keyword evidence="7" id="KW-0503">Monooxygenase</keyword>
<dbReference type="PANTHER" id="PTHR24305:SF210">
    <property type="entry name" value="CYTOCHROME P450 MONOOXYGENASE ASQL-RELATED"/>
    <property type="match status" value="1"/>
</dbReference>
<sequence>MNGYETFLKTDLMDFGAGDLGLIWESDPIKRKAVAKKILPAFSTKSLKAMEPIMHEYMDLFVTKMKQFGGKPDGLLMNDWVLWLATDMSADLAYNLEMQQMRDGKPSDLVTTLCGTSFVAMLMQLSKKLPLIALATPFFIPFKVLRKVPATLKTNSAQVKRRIDSRGKTRHPDFMDYMIHADGPPPSSKTDLIHMEQVALQLFIAGFDPVQIVLYASMFFLVKYPSTCATLTKEIRESFQIYEEMKPDSLGRLKYLNAFISEVFRVHLTVGTGMPRISPGATVDGVYVPTGVVCQVSSFTAMRSERYFRDPLEFHPARWLPQDHSLYDIKYADDNLKAFYPFGVGPRMCTGREIAWSQIRLFLGKVLWSFDLEAVSGHEKSFNRDFRVFVMWERPELYVRFLPARG</sequence>
<gene>
    <name evidence="7" type="primary">aclL_11</name>
    <name evidence="7" type="ORF">LSUE1_G001314</name>
</gene>
<keyword evidence="5 6" id="KW-0408">Iron</keyword>
<proteinExistence type="inferred from homology"/>
<dbReference type="PRINTS" id="PR00385">
    <property type="entry name" value="P450"/>
</dbReference>
<dbReference type="Gene3D" id="1.10.630.10">
    <property type="entry name" value="Cytochrome P450"/>
    <property type="match status" value="1"/>
</dbReference>
<dbReference type="EMBL" id="QGMK01000019">
    <property type="protein sequence ID" value="TVY85265.1"/>
    <property type="molecule type" value="Genomic_DNA"/>
</dbReference>
<dbReference type="OrthoDB" id="1470350at2759"/>
<reference evidence="7 8" key="1">
    <citation type="submission" date="2018-05" db="EMBL/GenBank/DDBJ databases">
        <title>Genome sequencing and assembly of the regulated plant pathogen Lachnellula willkommii and related sister species for the development of diagnostic species identification markers.</title>
        <authorList>
            <person name="Giroux E."/>
            <person name="Bilodeau G."/>
        </authorList>
    </citation>
    <scope>NUCLEOTIDE SEQUENCE [LARGE SCALE GENOMIC DNA]</scope>
    <source>
        <strain evidence="7 8">CBS 268.59</strain>
    </source>
</reference>
<dbReference type="GO" id="GO:0016705">
    <property type="term" value="F:oxidoreductase activity, acting on paired donors, with incorporation or reduction of molecular oxygen"/>
    <property type="evidence" value="ECO:0007669"/>
    <property type="project" value="InterPro"/>
</dbReference>
<keyword evidence="3 6" id="KW-0349">Heme</keyword>
<evidence type="ECO:0000256" key="2">
    <source>
        <dbReference type="ARBA" id="ARBA00010617"/>
    </source>
</evidence>
<dbReference type="PANTHER" id="PTHR24305">
    <property type="entry name" value="CYTOCHROME P450"/>
    <property type="match status" value="1"/>
</dbReference>
<dbReference type="SUPFAM" id="SSF48264">
    <property type="entry name" value="Cytochrome P450"/>
    <property type="match status" value="1"/>
</dbReference>
<evidence type="ECO:0000256" key="3">
    <source>
        <dbReference type="ARBA" id="ARBA00022617"/>
    </source>
</evidence>
<evidence type="ECO:0000313" key="7">
    <source>
        <dbReference type="EMBL" id="TVY85265.1"/>
    </source>
</evidence>
<evidence type="ECO:0000256" key="6">
    <source>
        <dbReference type="PIRSR" id="PIRSR602401-1"/>
    </source>
</evidence>
<evidence type="ECO:0000256" key="4">
    <source>
        <dbReference type="ARBA" id="ARBA00022723"/>
    </source>
</evidence>
<dbReference type="PRINTS" id="PR00463">
    <property type="entry name" value="EP450I"/>
</dbReference>
<dbReference type="AlphaFoldDB" id="A0A8T9CHG4"/>
<dbReference type="GO" id="GO:0004497">
    <property type="term" value="F:monooxygenase activity"/>
    <property type="evidence" value="ECO:0007669"/>
    <property type="project" value="UniProtKB-KW"/>
</dbReference>
<dbReference type="InterPro" id="IPR050121">
    <property type="entry name" value="Cytochrome_P450_monoxygenase"/>
</dbReference>
<keyword evidence="7" id="KW-0560">Oxidoreductase</keyword>
<dbReference type="GO" id="GO:0005506">
    <property type="term" value="F:iron ion binding"/>
    <property type="evidence" value="ECO:0007669"/>
    <property type="project" value="InterPro"/>
</dbReference>